<dbReference type="InterPro" id="IPR047705">
    <property type="entry name" value="AimR-like"/>
</dbReference>
<proteinExistence type="predicted"/>
<dbReference type="EMBL" id="CP126446">
    <property type="protein sequence ID" value="WIF98594.1"/>
    <property type="molecule type" value="Genomic_DNA"/>
</dbReference>
<dbReference type="Pfam" id="PF22871">
    <property type="entry name" value="AimR"/>
    <property type="match status" value="1"/>
</dbReference>
<evidence type="ECO:0000313" key="1">
    <source>
        <dbReference type="EMBL" id="WIF98594.1"/>
    </source>
</evidence>
<evidence type="ECO:0000313" key="2">
    <source>
        <dbReference type="Proteomes" id="UP001236652"/>
    </source>
</evidence>
<keyword evidence="1" id="KW-0675">Receptor</keyword>
<dbReference type="RefSeq" id="WP_231419282.1">
    <property type="nucleotide sequence ID" value="NZ_CP126446.1"/>
</dbReference>
<protein>
    <submittedName>
        <fullName evidence="1">AimR family lysis-lysogeny pheromone receptor</fullName>
    </submittedName>
</protein>
<name>A0ABY8V1H2_9BACI</name>
<dbReference type="Proteomes" id="UP001236652">
    <property type="component" value="Chromosome"/>
</dbReference>
<organism evidence="1 2">
    <name type="scientific">Pontibacillus chungwhensis</name>
    <dbReference type="NCBI Taxonomy" id="265426"/>
    <lineage>
        <taxon>Bacteria</taxon>
        <taxon>Bacillati</taxon>
        <taxon>Bacillota</taxon>
        <taxon>Bacilli</taxon>
        <taxon>Bacillales</taxon>
        <taxon>Bacillaceae</taxon>
        <taxon>Pontibacillus</taxon>
    </lineage>
</organism>
<sequence>MRNEETGPVCSSEQLESVRQLVGPDEPALFTVLQQLTKEYDEITTIQLTKEFCFHCQTDENKRVGLEYLYMNGLLDEVQELVKINEESANQINREWAYLYQFFLDRKLRNAEIDDFEAFFSRFQTSDPELECLIIFTKIYVHCDKFDFKVIDNYRGILTKQLLKINNTLLRIYFQLRENEMLFVHHFKRNDIEAARNYGRNLIENSLINYAKKCYVTANLAETYVFDDFEKAKVYIKEAKDIAIKYDLSYFLGVINNRIVPFMHAVNNDCDGIETNDIPEAAHLEAVKGNAEEAVRLLNSLEELTPYQEYYLGLATGDEKVLYNSYQRLLKEKKDFFFSKLPLRELQKRGWNSIEEENANAH</sequence>
<gene>
    <name evidence="1" type="ORF">QNI29_02680</name>
</gene>
<keyword evidence="2" id="KW-1185">Reference proteome</keyword>
<accession>A0ABY8V1H2</accession>
<dbReference type="NCBIfam" id="NF038310">
    <property type="entry name" value="lysogeny_AimR"/>
    <property type="match status" value="1"/>
</dbReference>
<reference evidence="1 2" key="1">
    <citation type="submission" date="2023-05" db="EMBL/GenBank/DDBJ databases">
        <title>Comparative genomics reveals the evidence of polycyclic aromatic hydrocarbons degradation in moderately halophilic genus Pontibacillus.</title>
        <authorList>
            <person name="Yang H."/>
            <person name="Qian Z."/>
        </authorList>
    </citation>
    <scope>NUCLEOTIDE SEQUENCE [LARGE SCALE GENOMIC DNA]</scope>
    <source>
        <strain evidence="2">HN14</strain>
    </source>
</reference>